<evidence type="ECO:0000313" key="3">
    <source>
        <dbReference type="Proteomes" id="UP000799640"/>
    </source>
</evidence>
<evidence type="ECO:0000256" key="1">
    <source>
        <dbReference type="SAM" id="MobiDB-lite"/>
    </source>
</evidence>
<feature type="region of interest" description="Disordered" evidence="1">
    <location>
        <begin position="1"/>
        <end position="80"/>
    </location>
</feature>
<accession>A0A6G1HP78</accession>
<gene>
    <name evidence="2" type="ORF">EJ06DRAFT_532811</name>
</gene>
<dbReference type="EMBL" id="ML996702">
    <property type="protein sequence ID" value="KAF2397820.1"/>
    <property type="molecule type" value="Genomic_DNA"/>
</dbReference>
<reference evidence="2" key="1">
    <citation type="journal article" date="2020" name="Stud. Mycol.">
        <title>101 Dothideomycetes genomes: a test case for predicting lifestyles and emergence of pathogens.</title>
        <authorList>
            <person name="Haridas S."/>
            <person name="Albert R."/>
            <person name="Binder M."/>
            <person name="Bloem J."/>
            <person name="Labutti K."/>
            <person name="Salamov A."/>
            <person name="Andreopoulos B."/>
            <person name="Baker S."/>
            <person name="Barry K."/>
            <person name="Bills G."/>
            <person name="Bluhm B."/>
            <person name="Cannon C."/>
            <person name="Castanera R."/>
            <person name="Culley D."/>
            <person name="Daum C."/>
            <person name="Ezra D."/>
            <person name="Gonzalez J."/>
            <person name="Henrissat B."/>
            <person name="Kuo A."/>
            <person name="Liang C."/>
            <person name="Lipzen A."/>
            <person name="Lutzoni F."/>
            <person name="Magnuson J."/>
            <person name="Mondo S."/>
            <person name="Nolan M."/>
            <person name="Ohm R."/>
            <person name="Pangilinan J."/>
            <person name="Park H.-J."/>
            <person name="Ramirez L."/>
            <person name="Alfaro M."/>
            <person name="Sun H."/>
            <person name="Tritt A."/>
            <person name="Yoshinaga Y."/>
            <person name="Zwiers L.-H."/>
            <person name="Turgeon B."/>
            <person name="Goodwin S."/>
            <person name="Spatafora J."/>
            <person name="Crous P."/>
            <person name="Grigoriev I."/>
        </authorList>
    </citation>
    <scope>NUCLEOTIDE SEQUENCE</scope>
    <source>
        <strain evidence="2">CBS 262.69</strain>
    </source>
</reference>
<organism evidence="2 3">
    <name type="scientific">Trichodelitschia bisporula</name>
    <dbReference type="NCBI Taxonomy" id="703511"/>
    <lineage>
        <taxon>Eukaryota</taxon>
        <taxon>Fungi</taxon>
        <taxon>Dikarya</taxon>
        <taxon>Ascomycota</taxon>
        <taxon>Pezizomycotina</taxon>
        <taxon>Dothideomycetes</taxon>
        <taxon>Dothideomycetes incertae sedis</taxon>
        <taxon>Phaeotrichales</taxon>
        <taxon>Phaeotrichaceae</taxon>
        <taxon>Trichodelitschia</taxon>
    </lineage>
</organism>
<sequence>MQIALYSLDYHTPSHRRFPNAQIRPTTPGHDRTKDEAQSPPALDRNAHAPPPTPKNPGPYLSTRIQSPENPPSAPSPEGH</sequence>
<dbReference type="Proteomes" id="UP000799640">
    <property type="component" value="Unassembled WGS sequence"/>
</dbReference>
<dbReference type="AlphaFoldDB" id="A0A6G1HP78"/>
<protein>
    <submittedName>
        <fullName evidence="2">Uncharacterized protein</fullName>
    </submittedName>
</protein>
<keyword evidence="3" id="KW-1185">Reference proteome</keyword>
<evidence type="ECO:0000313" key="2">
    <source>
        <dbReference type="EMBL" id="KAF2397820.1"/>
    </source>
</evidence>
<name>A0A6G1HP78_9PEZI</name>
<feature type="compositionally biased region" description="Pro residues" evidence="1">
    <location>
        <begin position="69"/>
        <end position="80"/>
    </location>
</feature>
<proteinExistence type="predicted"/>